<comment type="caution">
    <text evidence="1">The sequence shown here is derived from an EMBL/GenBank/DDBJ whole genome shotgun (WGS) entry which is preliminary data.</text>
</comment>
<reference evidence="1" key="1">
    <citation type="submission" date="2023-07" db="EMBL/GenBank/DDBJ databases">
        <title>Black Yeasts Isolated from many extreme environments.</title>
        <authorList>
            <person name="Coleine C."/>
            <person name="Stajich J.E."/>
            <person name="Selbmann L."/>
        </authorList>
    </citation>
    <scope>NUCLEOTIDE SEQUENCE</scope>
    <source>
        <strain evidence="1">CCFEE 5485</strain>
    </source>
</reference>
<dbReference type="EMBL" id="JAUTXT010000029">
    <property type="protein sequence ID" value="KAK3672934.1"/>
    <property type="molecule type" value="Genomic_DNA"/>
</dbReference>
<accession>A0AAE1BYX7</accession>
<keyword evidence="2" id="KW-1185">Reference proteome</keyword>
<protein>
    <submittedName>
        <fullName evidence="1">Uncharacterized protein</fullName>
    </submittedName>
</protein>
<evidence type="ECO:0000313" key="1">
    <source>
        <dbReference type="EMBL" id="KAK3672934.1"/>
    </source>
</evidence>
<dbReference type="Proteomes" id="UP001274830">
    <property type="component" value="Unassembled WGS sequence"/>
</dbReference>
<organism evidence="1 2">
    <name type="scientific">Recurvomyces mirabilis</name>
    <dbReference type="NCBI Taxonomy" id="574656"/>
    <lineage>
        <taxon>Eukaryota</taxon>
        <taxon>Fungi</taxon>
        <taxon>Dikarya</taxon>
        <taxon>Ascomycota</taxon>
        <taxon>Pezizomycotina</taxon>
        <taxon>Dothideomycetes</taxon>
        <taxon>Dothideomycetidae</taxon>
        <taxon>Mycosphaerellales</taxon>
        <taxon>Teratosphaeriaceae</taxon>
        <taxon>Recurvomyces</taxon>
    </lineage>
</organism>
<proteinExistence type="predicted"/>
<name>A0AAE1BYX7_9PEZI</name>
<dbReference type="AlphaFoldDB" id="A0AAE1BYX7"/>
<gene>
    <name evidence="1" type="ORF">LTR78_007287</name>
</gene>
<sequence>MGITTTTKAKAVKAQLPSRHRITKIATAYPQKTRDRMAQELKKRLIPWVDLIFRCNLNSTTGKAAKNFRACVQQPRTRLFNKVYLMDIEHPSFQKIEKYRLSQLHVYESKLEEGEGECYESKTYVAWEDGSRTELSQETWMECENRFKALATLKGAVTTRIEVECEFA</sequence>
<evidence type="ECO:0000313" key="2">
    <source>
        <dbReference type="Proteomes" id="UP001274830"/>
    </source>
</evidence>